<evidence type="ECO:0000256" key="14">
    <source>
        <dbReference type="ARBA" id="ARBA00048321"/>
    </source>
</evidence>
<dbReference type="PANTHER" id="PTHR13932:SF6">
    <property type="entry name" value="OXYGEN-INDEPENDENT COPROPORPHYRINOGEN III OXIDASE"/>
    <property type="match status" value="1"/>
</dbReference>
<evidence type="ECO:0000313" key="20">
    <source>
        <dbReference type="Proteomes" id="UP000515917"/>
    </source>
</evidence>
<dbReference type="InterPro" id="IPR004558">
    <property type="entry name" value="Coprogen_oxidase_HemN"/>
</dbReference>
<dbReference type="CDD" id="cd01335">
    <property type="entry name" value="Radical_SAM"/>
    <property type="match status" value="1"/>
</dbReference>
<keyword evidence="8 15" id="KW-0479">Metal-binding</keyword>
<evidence type="ECO:0000256" key="16">
    <source>
        <dbReference type="PIRSR" id="PIRSR000167-1"/>
    </source>
</evidence>
<comment type="pathway">
    <text evidence="2 15">Porphyrin-containing compound metabolism; protoporphyrin-IX biosynthesis; protoporphyrinogen-IX from coproporphyrinogen-III (AdoMet route): step 1/1.</text>
</comment>
<evidence type="ECO:0000256" key="12">
    <source>
        <dbReference type="ARBA" id="ARBA00023244"/>
    </source>
</evidence>
<proteinExistence type="inferred from homology"/>
<dbReference type="InterPro" id="IPR006638">
    <property type="entry name" value="Elp3/MiaA/NifB-like_rSAM"/>
</dbReference>
<feature type="binding site" evidence="17">
    <location>
        <position position="79"/>
    </location>
    <ligand>
        <name>[4Fe-4S] cluster</name>
        <dbReference type="ChEBI" id="CHEBI:49883"/>
        <note>4Fe-4S-S-AdoMet</note>
    </ligand>
</feature>
<feature type="binding site" evidence="16">
    <location>
        <position position="220"/>
    </location>
    <ligand>
        <name>S-adenosyl-L-methionine</name>
        <dbReference type="ChEBI" id="CHEBI:59789"/>
        <label>2</label>
    </ligand>
</feature>
<name>A0A7G3GDE4_9NEIS</name>
<dbReference type="InterPro" id="IPR010723">
    <property type="entry name" value="HemN_C"/>
</dbReference>
<dbReference type="Pfam" id="PF06969">
    <property type="entry name" value="HemN_C"/>
    <property type="match status" value="1"/>
</dbReference>
<feature type="binding site" evidence="16">
    <location>
        <position position="123"/>
    </location>
    <ligand>
        <name>S-adenosyl-L-methionine</name>
        <dbReference type="ChEBI" id="CHEBI:59789"/>
        <label>1</label>
    </ligand>
</feature>
<gene>
    <name evidence="19" type="primary">hemN</name>
    <name evidence="19" type="ORF">C1H71_17585</name>
</gene>
<keyword evidence="20" id="KW-1185">Reference proteome</keyword>
<organism evidence="19 20">
    <name type="scientific">Iodobacter fluviatilis</name>
    <dbReference type="NCBI Taxonomy" id="537"/>
    <lineage>
        <taxon>Bacteria</taxon>
        <taxon>Pseudomonadati</taxon>
        <taxon>Pseudomonadota</taxon>
        <taxon>Betaproteobacteria</taxon>
        <taxon>Neisseriales</taxon>
        <taxon>Chitinibacteraceae</taxon>
        <taxon>Iodobacter</taxon>
    </lineage>
</organism>
<dbReference type="GO" id="GO:0051539">
    <property type="term" value="F:4 iron, 4 sulfur cluster binding"/>
    <property type="evidence" value="ECO:0007669"/>
    <property type="project" value="UniProtKB-KW"/>
</dbReference>
<accession>A0A7G3GDE4</accession>
<feature type="binding site" evidence="16">
    <location>
        <position position="254"/>
    </location>
    <ligand>
        <name>S-adenosyl-L-methionine</name>
        <dbReference type="ChEBI" id="CHEBI:59789"/>
        <label>2</label>
    </ligand>
</feature>
<evidence type="ECO:0000259" key="18">
    <source>
        <dbReference type="PROSITE" id="PS51918"/>
    </source>
</evidence>
<evidence type="ECO:0000313" key="19">
    <source>
        <dbReference type="EMBL" id="QBC45164.1"/>
    </source>
</evidence>
<dbReference type="SFLD" id="SFLDG01065">
    <property type="entry name" value="anaerobic_coproporphyrinogen-I"/>
    <property type="match status" value="1"/>
</dbReference>
<dbReference type="RefSeq" id="WP_130107673.1">
    <property type="nucleotide sequence ID" value="NZ_CP025781.1"/>
</dbReference>
<protein>
    <recommendedName>
        <fullName evidence="15">Coproporphyrinogen-III oxidase</fullName>
        <ecNumber evidence="15">1.3.98.3</ecNumber>
    </recommendedName>
</protein>
<dbReference type="AlphaFoldDB" id="A0A7G3GDE4"/>
<dbReference type="FunFam" id="1.10.10.920:FF:000001">
    <property type="entry name" value="Coproporphyrinogen-III oxidase"/>
    <property type="match status" value="1"/>
</dbReference>
<keyword evidence="12 15" id="KW-0627">Porphyrin biosynthesis</keyword>
<evidence type="ECO:0000256" key="13">
    <source>
        <dbReference type="ARBA" id="ARBA00024295"/>
    </source>
</evidence>
<sequence length="468" mass="52408">MLHQNNATVLKSLDFDRDLISQHSGKGPRYTSYPTADRFVAMDAQSYEKSVAKQQPGTAIKPLSLYFHLPFCNTICYYCACNKVITKDQEKADQYLDYLLKEIKIQAALLTNRGRVSQLHFGGGTPTFLNDAQLVRLMEGIRSHFDLKPDGEFSIEIDPRKVNAATVALLGKIGFNRMSVGIQDFNLAVQQAVNRVQSEEETRIVIEAARANGFKSVSIDLIYGLPLQSQTTMFQTIERVLTLLPDRIALYSYAHLPERFKPQRRIDAGQLPSAEGKLDILQSSVNQLLAAGYVYIGMDHFALPNDALAIAQRRGALHRNFQGYSTHADCDLMAFGVSAIGKVGRCYSQNAKDLISYYAALDQNNLPVERGLSVTHDDLLRAAVIQSLMCQFELNYQPLELSYFVDFKSYFSEELILLSPYQADGLVSVLDDSIVVSAKGRFLVRSIAMIFDRYLRHAAPAGRYSKLI</sequence>
<feature type="binding site" evidence="16">
    <location>
        <position position="340"/>
    </location>
    <ligand>
        <name>S-adenosyl-L-methionine</name>
        <dbReference type="ChEBI" id="CHEBI:59789"/>
        <label>1</label>
    </ligand>
</feature>
<dbReference type="InterPro" id="IPR023404">
    <property type="entry name" value="rSAM_horseshoe"/>
</dbReference>
<dbReference type="EMBL" id="CP025781">
    <property type="protein sequence ID" value="QBC45164.1"/>
    <property type="molecule type" value="Genomic_DNA"/>
</dbReference>
<dbReference type="GO" id="GO:0046872">
    <property type="term" value="F:metal ion binding"/>
    <property type="evidence" value="ECO:0007669"/>
    <property type="project" value="UniProtKB-KW"/>
</dbReference>
<comment type="subcellular location">
    <subcellularLocation>
        <location evidence="1 15">Cytoplasm</location>
    </subcellularLocation>
</comment>
<evidence type="ECO:0000256" key="7">
    <source>
        <dbReference type="ARBA" id="ARBA00022691"/>
    </source>
</evidence>
<dbReference type="Proteomes" id="UP000515917">
    <property type="component" value="Chromosome"/>
</dbReference>
<dbReference type="Gene3D" id="3.80.30.20">
    <property type="entry name" value="tm_1862 like domain"/>
    <property type="match status" value="1"/>
</dbReference>
<dbReference type="PROSITE" id="PS51918">
    <property type="entry name" value="RADICAL_SAM"/>
    <property type="match status" value="1"/>
</dbReference>
<feature type="binding site" evidence="16">
    <location>
        <position position="195"/>
    </location>
    <ligand>
        <name>S-adenosyl-L-methionine</name>
        <dbReference type="ChEBI" id="CHEBI:59789"/>
        <label>2</label>
    </ligand>
</feature>
<dbReference type="Gene3D" id="1.10.10.920">
    <property type="match status" value="1"/>
</dbReference>
<feature type="binding site" evidence="16">
    <location>
        <begin position="78"/>
        <end position="80"/>
    </location>
    <ligand>
        <name>S-adenosyl-L-methionine</name>
        <dbReference type="ChEBI" id="CHEBI:59789"/>
        <label>2</label>
    </ligand>
</feature>
<evidence type="ECO:0000256" key="6">
    <source>
        <dbReference type="ARBA" id="ARBA00022490"/>
    </source>
</evidence>
<feature type="binding site" evidence="16">
    <location>
        <position position="66"/>
    </location>
    <ligand>
        <name>S-adenosyl-L-methionine</name>
        <dbReference type="ChEBI" id="CHEBI:59789"/>
        <label>1</label>
    </ligand>
</feature>
<dbReference type="KEGG" id="ifl:C1H71_17585"/>
<feature type="domain" description="Radical SAM core" evidence="18">
    <location>
        <begin position="57"/>
        <end position="291"/>
    </location>
</feature>
<keyword evidence="7 15" id="KW-0949">S-adenosyl-L-methionine</keyword>
<keyword evidence="6 15" id="KW-0963">Cytoplasm</keyword>
<dbReference type="GO" id="GO:0051989">
    <property type="term" value="F:coproporphyrinogen dehydrogenase activity"/>
    <property type="evidence" value="ECO:0007669"/>
    <property type="project" value="UniProtKB-EC"/>
</dbReference>
<reference evidence="19 20" key="1">
    <citation type="submission" date="2018-01" db="EMBL/GenBank/DDBJ databases">
        <title>Genome sequence of Iodobacter sp. strain PCH194 isolated from Indian Trans-Himalaya.</title>
        <authorList>
            <person name="Kumar V."/>
            <person name="Thakur V."/>
            <person name="Kumar S."/>
            <person name="Singh D."/>
        </authorList>
    </citation>
    <scope>NUCLEOTIDE SEQUENCE [LARGE SCALE GENOMIC DNA]</scope>
    <source>
        <strain evidence="19 20">PCH194</strain>
    </source>
</reference>
<evidence type="ECO:0000256" key="5">
    <source>
        <dbReference type="ARBA" id="ARBA00022485"/>
    </source>
</evidence>
<dbReference type="SFLD" id="SFLDS00029">
    <property type="entry name" value="Radical_SAM"/>
    <property type="match status" value="1"/>
</dbReference>
<dbReference type="Pfam" id="PF04055">
    <property type="entry name" value="Radical_SAM"/>
    <property type="match status" value="1"/>
</dbReference>
<dbReference type="InterPro" id="IPR034505">
    <property type="entry name" value="Coproporphyrinogen-III_oxidase"/>
</dbReference>
<dbReference type="InterPro" id="IPR007197">
    <property type="entry name" value="rSAM"/>
</dbReference>
<dbReference type="GO" id="GO:0006782">
    <property type="term" value="P:protoporphyrinogen IX biosynthetic process"/>
    <property type="evidence" value="ECO:0007669"/>
    <property type="project" value="UniProtKB-UniPathway"/>
</dbReference>
<comment type="cofactor">
    <cofactor evidence="15 17">
        <name>[4Fe-4S] cluster</name>
        <dbReference type="ChEBI" id="CHEBI:49883"/>
    </cofactor>
    <text evidence="15 17">Binds 1 [4Fe-4S] cluster. The cluster is coordinated with 3 cysteines and an exchangeable S-adenosyl-L-methionine.</text>
</comment>
<feature type="binding site" evidence="16">
    <location>
        <position position="183"/>
    </location>
    <ligand>
        <name>S-adenosyl-L-methionine</name>
        <dbReference type="ChEBI" id="CHEBI:59789"/>
        <label>2</label>
    </ligand>
</feature>
<feature type="binding site" evidence="16">
    <location>
        <position position="156"/>
    </location>
    <ligand>
        <name>S-adenosyl-L-methionine</name>
        <dbReference type="ChEBI" id="CHEBI:59789"/>
        <label>1</label>
    </ligand>
</feature>
<comment type="catalytic activity">
    <reaction evidence="14 15">
        <text>coproporphyrinogen III + 2 S-adenosyl-L-methionine = protoporphyrinogen IX + 2 5'-deoxyadenosine + 2 L-methionine + 2 CO2</text>
        <dbReference type="Rhea" id="RHEA:15425"/>
        <dbReference type="ChEBI" id="CHEBI:16526"/>
        <dbReference type="ChEBI" id="CHEBI:17319"/>
        <dbReference type="ChEBI" id="CHEBI:57307"/>
        <dbReference type="ChEBI" id="CHEBI:57309"/>
        <dbReference type="ChEBI" id="CHEBI:57844"/>
        <dbReference type="ChEBI" id="CHEBI:59789"/>
        <dbReference type="EC" id="1.3.98.3"/>
    </reaction>
</comment>
<feature type="binding site" evidence="17">
    <location>
        <position position="72"/>
    </location>
    <ligand>
        <name>[4Fe-4S] cluster</name>
        <dbReference type="ChEBI" id="CHEBI:49883"/>
        <note>4Fe-4S-S-AdoMet</note>
    </ligand>
</feature>
<comment type="subunit">
    <text evidence="4">Monomer.</text>
</comment>
<dbReference type="UniPathway" id="UPA00251">
    <property type="reaction ID" value="UER00323"/>
</dbReference>
<evidence type="ECO:0000256" key="3">
    <source>
        <dbReference type="ARBA" id="ARBA00005493"/>
    </source>
</evidence>
<evidence type="ECO:0000256" key="2">
    <source>
        <dbReference type="ARBA" id="ARBA00004785"/>
    </source>
</evidence>
<dbReference type="NCBIfam" id="TIGR00538">
    <property type="entry name" value="hemN"/>
    <property type="match status" value="1"/>
</dbReference>
<dbReference type="PIRSF" id="PIRSF000167">
    <property type="entry name" value="HemN"/>
    <property type="match status" value="1"/>
</dbReference>
<dbReference type="EC" id="1.3.98.3" evidence="15"/>
<keyword evidence="11 15" id="KW-0411">Iron-sulfur</keyword>
<dbReference type="GO" id="GO:0005737">
    <property type="term" value="C:cytoplasm"/>
    <property type="evidence" value="ECO:0007669"/>
    <property type="project" value="UniProtKB-SubCell"/>
</dbReference>
<evidence type="ECO:0000256" key="4">
    <source>
        <dbReference type="ARBA" id="ARBA00011245"/>
    </source>
</evidence>
<dbReference type="SUPFAM" id="SSF102114">
    <property type="entry name" value="Radical SAM enzymes"/>
    <property type="match status" value="1"/>
</dbReference>
<dbReference type="PANTHER" id="PTHR13932">
    <property type="entry name" value="COPROPORPHYRINIGEN III OXIDASE"/>
    <property type="match status" value="1"/>
</dbReference>
<keyword evidence="5 15" id="KW-0004">4Fe-4S</keyword>
<comment type="function">
    <text evidence="13">Involved in the heme biosynthesis. Catalyzes the anaerobic oxidative decarboxylation of propionate groups of rings A and B of coproporphyrinogen III to yield the vinyl groups in protoporphyrinogen IX.</text>
</comment>
<evidence type="ECO:0000256" key="1">
    <source>
        <dbReference type="ARBA" id="ARBA00004496"/>
    </source>
</evidence>
<evidence type="ECO:0000256" key="17">
    <source>
        <dbReference type="PIRSR" id="PIRSR000167-2"/>
    </source>
</evidence>
<keyword evidence="9 15" id="KW-0560">Oxidoreductase</keyword>
<evidence type="ECO:0000256" key="15">
    <source>
        <dbReference type="PIRNR" id="PIRNR000167"/>
    </source>
</evidence>
<evidence type="ECO:0000256" key="11">
    <source>
        <dbReference type="ARBA" id="ARBA00023014"/>
    </source>
</evidence>
<comment type="similarity">
    <text evidence="3 15">Belongs to the anaerobic coproporphyrinogen-III oxidase family.</text>
</comment>
<dbReference type="InterPro" id="IPR058240">
    <property type="entry name" value="rSAM_sf"/>
</dbReference>
<evidence type="ECO:0000256" key="8">
    <source>
        <dbReference type="ARBA" id="ARBA00022723"/>
    </source>
</evidence>
<dbReference type="SMART" id="SM00729">
    <property type="entry name" value="Elp3"/>
    <property type="match status" value="1"/>
</dbReference>
<keyword evidence="10 15" id="KW-0408">Iron</keyword>
<feature type="binding site" evidence="17">
    <location>
        <position position="76"/>
    </location>
    <ligand>
        <name>[4Fe-4S] cluster</name>
        <dbReference type="ChEBI" id="CHEBI:49883"/>
        <note>4Fe-4S-S-AdoMet</note>
    </ligand>
</feature>
<dbReference type="GO" id="GO:0004109">
    <property type="term" value="F:coproporphyrinogen oxidase activity"/>
    <property type="evidence" value="ECO:0007669"/>
    <property type="project" value="InterPro"/>
</dbReference>
<feature type="binding site" evidence="16">
    <location>
        <begin position="124"/>
        <end position="125"/>
    </location>
    <ligand>
        <name>S-adenosyl-L-methionine</name>
        <dbReference type="ChEBI" id="CHEBI:59789"/>
        <label>2</label>
    </ligand>
</feature>
<evidence type="ECO:0000256" key="9">
    <source>
        <dbReference type="ARBA" id="ARBA00023002"/>
    </source>
</evidence>
<evidence type="ECO:0000256" key="10">
    <source>
        <dbReference type="ARBA" id="ARBA00023004"/>
    </source>
</evidence>